<name>A0ABD5PF32_9EURY</name>
<keyword evidence="4" id="KW-1185">Reference proteome</keyword>
<sequence length="221" mass="26145">MTETGRNEYERIDNTYGFGQQEYQQRSQLHDQACNRKNSLFWTYKRMFVAAEWVGRFGWGLDLFTAIIGSVLLYALTREGSPTNQLLNSLIEFAPADLAIIILVGSLLSAFYGPKLRSRVYYNAGQEIQELHDQLDDFIEMEIIDQESEFDDLKQKYQRLNRRRHRLNQSTPQLGGYWYRLMKAKEKYQKTVPWEEYSEYEEETFEEKIKRLNGEGSENDS</sequence>
<evidence type="ECO:0000313" key="3">
    <source>
        <dbReference type="EMBL" id="MFC4359260.1"/>
    </source>
</evidence>
<feature type="transmembrane region" description="Helical" evidence="2">
    <location>
        <begin position="53"/>
        <end position="76"/>
    </location>
</feature>
<organism evidence="3 4">
    <name type="scientific">Halobium salinum</name>
    <dbReference type="NCBI Taxonomy" id="1364940"/>
    <lineage>
        <taxon>Archaea</taxon>
        <taxon>Methanobacteriati</taxon>
        <taxon>Methanobacteriota</taxon>
        <taxon>Stenosarchaea group</taxon>
        <taxon>Halobacteria</taxon>
        <taxon>Halobacteriales</taxon>
        <taxon>Haloferacaceae</taxon>
        <taxon>Halobium</taxon>
    </lineage>
</organism>
<evidence type="ECO:0000256" key="1">
    <source>
        <dbReference type="SAM" id="Coils"/>
    </source>
</evidence>
<feature type="transmembrane region" description="Helical" evidence="2">
    <location>
        <begin position="96"/>
        <end position="113"/>
    </location>
</feature>
<evidence type="ECO:0000313" key="4">
    <source>
        <dbReference type="Proteomes" id="UP001595921"/>
    </source>
</evidence>
<dbReference type="AlphaFoldDB" id="A0ABD5PF32"/>
<dbReference type="EMBL" id="JBHSDS010000008">
    <property type="protein sequence ID" value="MFC4359260.1"/>
    <property type="molecule type" value="Genomic_DNA"/>
</dbReference>
<evidence type="ECO:0008006" key="5">
    <source>
        <dbReference type="Google" id="ProtNLM"/>
    </source>
</evidence>
<dbReference type="Proteomes" id="UP001595921">
    <property type="component" value="Unassembled WGS sequence"/>
</dbReference>
<accession>A0ABD5PF32</accession>
<evidence type="ECO:0000256" key="2">
    <source>
        <dbReference type="SAM" id="Phobius"/>
    </source>
</evidence>
<dbReference type="RefSeq" id="WP_267622855.1">
    <property type="nucleotide sequence ID" value="NZ_JAODIW010000006.1"/>
</dbReference>
<proteinExistence type="predicted"/>
<keyword evidence="1" id="KW-0175">Coiled coil</keyword>
<keyword evidence="2" id="KW-0472">Membrane</keyword>
<protein>
    <recommendedName>
        <fullName evidence="5">SMODS and SLOG-associating 2TM effector domain-containing protein</fullName>
    </recommendedName>
</protein>
<reference evidence="3 4" key="1">
    <citation type="journal article" date="2019" name="Int. J. Syst. Evol. Microbiol.">
        <title>The Global Catalogue of Microorganisms (GCM) 10K type strain sequencing project: providing services to taxonomists for standard genome sequencing and annotation.</title>
        <authorList>
            <consortium name="The Broad Institute Genomics Platform"/>
            <consortium name="The Broad Institute Genome Sequencing Center for Infectious Disease"/>
            <person name="Wu L."/>
            <person name="Ma J."/>
        </authorList>
    </citation>
    <scope>NUCLEOTIDE SEQUENCE [LARGE SCALE GENOMIC DNA]</scope>
    <source>
        <strain evidence="3 4">CGMCC 1.12553</strain>
    </source>
</reference>
<gene>
    <name evidence="3" type="ORF">ACFO0N_15040</name>
</gene>
<keyword evidence="2" id="KW-1133">Transmembrane helix</keyword>
<comment type="caution">
    <text evidence="3">The sequence shown here is derived from an EMBL/GenBank/DDBJ whole genome shotgun (WGS) entry which is preliminary data.</text>
</comment>
<keyword evidence="2" id="KW-0812">Transmembrane</keyword>
<feature type="coiled-coil region" evidence="1">
    <location>
        <begin position="143"/>
        <end position="170"/>
    </location>
</feature>